<comment type="caution">
    <text evidence="1">The sequence shown here is derived from an EMBL/GenBank/DDBJ whole genome shotgun (WGS) entry which is preliminary data.</text>
</comment>
<organism evidence="1 2">
    <name type="scientific">Oryza meyeriana var. granulata</name>
    <dbReference type="NCBI Taxonomy" id="110450"/>
    <lineage>
        <taxon>Eukaryota</taxon>
        <taxon>Viridiplantae</taxon>
        <taxon>Streptophyta</taxon>
        <taxon>Embryophyta</taxon>
        <taxon>Tracheophyta</taxon>
        <taxon>Spermatophyta</taxon>
        <taxon>Magnoliopsida</taxon>
        <taxon>Liliopsida</taxon>
        <taxon>Poales</taxon>
        <taxon>Poaceae</taxon>
        <taxon>BOP clade</taxon>
        <taxon>Oryzoideae</taxon>
        <taxon>Oryzeae</taxon>
        <taxon>Oryzinae</taxon>
        <taxon>Oryza</taxon>
        <taxon>Oryza meyeriana</taxon>
    </lineage>
</organism>
<evidence type="ECO:0000313" key="1">
    <source>
        <dbReference type="EMBL" id="KAF0888052.1"/>
    </source>
</evidence>
<name>A0A6G1BJM5_9ORYZ</name>
<proteinExistence type="predicted"/>
<protein>
    <submittedName>
        <fullName evidence="1">Uncharacterized protein</fullName>
    </submittedName>
</protein>
<reference evidence="1 2" key="1">
    <citation type="submission" date="2019-11" db="EMBL/GenBank/DDBJ databases">
        <title>Whole genome sequence of Oryza granulata.</title>
        <authorList>
            <person name="Li W."/>
        </authorList>
    </citation>
    <scope>NUCLEOTIDE SEQUENCE [LARGE SCALE GENOMIC DNA]</scope>
    <source>
        <strain evidence="2">cv. Menghai</strain>
        <tissue evidence="1">Leaf</tissue>
    </source>
</reference>
<feature type="non-terminal residue" evidence="1">
    <location>
        <position position="1"/>
    </location>
</feature>
<dbReference type="Proteomes" id="UP000479710">
    <property type="component" value="Unassembled WGS sequence"/>
</dbReference>
<accession>A0A6G1BJM5</accession>
<sequence length="56" mass="6555">FIYLTKVETSFRFIYLTQNNMQLPLQPKGDLNVLPWFHCGKGTKGQQPTMLPEDLR</sequence>
<gene>
    <name evidence="1" type="ORF">E2562_009633</name>
</gene>
<keyword evidence="2" id="KW-1185">Reference proteome</keyword>
<evidence type="ECO:0000313" key="2">
    <source>
        <dbReference type="Proteomes" id="UP000479710"/>
    </source>
</evidence>
<dbReference type="AlphaFoldDB" id="A0A6G1BJM5"/>
<dbReference type="EMBL" id="SPHZ02000012">
    <property type="protein sequence ID" value="KAF0888052.1"/>
    <property type="molecule type" value="Genomic_DNA"/>
</dbReference>